<evidence type="ECO:0000256" key="4">
    <source>
        <dbReference type="ARBA" id="ARBA00022989"/>
    </source>
</evidence>
<dbReference type="GO" id="GO:0016020">
    <property type="term" value="C:membrane"/>
    <property type="evidence" value="ECO:0007669"/>
    <property type="project" value="UniProtKB-SubCell"/>
</dbReference>
<comment type="similarity">
    <text evidence="2 6">Belongs to the band 7/mec-2 family. HflC subfamily.</text>
</comment>
<dbReference type="SMART" id="SM00244">
    <property type="entry name" value="PHB"/>
    <property type="match status" value="1"/>
</dbReference>
<evidence type="ECO:0000256" key="3">
    <source>
        <dbReference type="ARBA" id="ARBA00022692"/>
    </source>
</evidence>
<sequence length="291" mass="32681">MGGRGMTWMLVAVLALFVLSNAIYVIKETERGVLLRFGEVVDPDLKPGLHIKIPFVNNVRKFEGRLLTVDFTAERFFTQEQKALIVDSYAKFRVANTEKFYTATNGEEARAIALLGQRINDGLRNEVAVRTIQEVVSGQRDELMSSLTESLSELALNEYGVEVVDVRVKQIDLPPDVSESVYQRMNAEREKEAREHRSLGQELAEGIRAAADREVTVIEANAYRDAELIRGEGDAQATAIYAGAFNRDREFYSFTRSLRAYQDSFQGSGDIMLLAPDSKFFRYLKDSSGGN</sequence>
<dbReference type="CDD" id="cd03405">
    <property type="entry name" value="SPFH_HflC"/>
    <property type="match status" value="1"/>
</dbReference>
<keyword evidence="4" id="KW-1133">Transmembrane helix</keyword>
<dbReference type="EMBL" id="CP048711">
    <property type="protein sequence ID" value="QIB66083.1"/>
    <property type="molecule type" value="Genomic_DNA"/>
</dbReference>
<feature type="domain" description="Band 7" evidence="7">
    <location>
        <begin position="21"/>
        <end position="185"/>
    </location>
</feature>
<dbReference type="GO" id="GO:0008233">
    <property type="term" value="F:peptidase activity"/>
    <property type="evidence" value="ECO:0007669"/>
    <property type="project" value="UniProtKB-KW"/>
</dbReference>
<dbReference type="PANTHER" id="PTHR42911">
    <property type="entry name" value="MODULATOR OF FTSH PROTEASE HFLC"/>
    <property type="match status" value="1"/>
</dbReference>
<evidence type="ECO:0000259" key="7">
    <source>
        <dbReference type="SMART" id="SM00244"/>
    </source>
</evidence>
<comment type="subcellular location">
    <subcellularLocation>
        <location evidence="1">Membrane</location>
        <topology evidence="1">Single-pass membrane protein</topology>
    </subcellularLocation>
</comment>
<protein>
    <recommendedName>
        <fullName evidence="6">Protein HflC</fullName>
    </recommendedName>
</protein>
<gene>
    <name evidence="8" type="primary">hflC</name>
    <name evidence="8" type="ORF">G3T16_12325</name>
</gene>
<dbReference type="InterPro" id="IPR036013">
    <property type="entry name" value="Band_7/SPFH_dom_sf"/>
</dbReference>
<reference evidence="8 9" key="1">
    <citation type="submission" date="2020-02" db="EMBL/GenBank/DDBJ databases">
        <title>Genome sequencing for Kineobactrum sp. M2.</title>
        <authorList>
            <person name="Park S.-J."/>
        </authorList>
    </citation>
    <scope>NUCLEOTIDE SEQUENCE [LARGE SCALE GENOMIC DNA]</scope>
    <source>
        <strain evidence="8 9">M2</strain>
    </source>
</reference>
<evidence type="ECO:0000313" key="8">
    <source>
        <dbReference type="EMBL" id="QIB66083.1"/>
    </source>
</evidence>
<dbReference type="PANTHER" id="PTHR42911:SF1">
    <property type="entry name" value="MODULATOR OF FTSH PROTEASE HFLC"/>
    <property type="match status" value="1"/>
</dbReference>
<dbReference type="NCBIfam" id="TIGR01932">
    <property type="entry name" value="hflC"/>
    <property type="match status" value="1"/>
</dbReference>
<keyword evidence="9" id="KW-1185">Reference proteome</keyword>
<dbReference type="SUPFAM" id="SSF117892">
    <property type="entry name" value="Band 7/SPFH domain"/>
    <property type="match status" value="1"/>
</dbReference>
<accession>A0A6C0U2N5</accession>
<name>A0A6C0U2N5_9GAMM</name>
<keyword evidence="5" id="KW-0472">Membrane</keyword>
<evidence type="ECO:0000256" key="6">
    <source>
        <dbReference type="PIRNR" id="PIRNR005651"/>
    </source>
</evidence>
<dbReference type="GO" id="GO:0006508">
    <property type="term" value="P:proteolysis"/>
    <property type="evidence" value="ECO:0007669"/>
    <property type="project" value="UniProtKB-KW"/>
</dbReference>
<dbReference type="Pfam" id="PF01145">
    <property type="entry name" value="Band_7"/>
    <property type="match status" value="1"/>
</dbReference>
<organism evidence="8 9">
    <name type="scientific">Kineobactrum salinum</name>
    <dbReference type="NCBI Taxonomy" id="2708301"/>
    <lineage>
        <taxon>Bacteria</taxon>
        <taxon>Pseudomonadati</taxon>
        <taxon>Pseudomonadota</taxon>
        <taxon>Gammaproteobacteria</taxon>
        <taxon>Cellvibrionales</taxon>
        <taxon>Halieaceae</taxon>
        <taxon>Kineobactrum</taxon>
    </lineage>
</organism>
<dbReference type="RefSeq" id="WP_163495519.1">
    <property type="nucleotide sequence ID" value="NZ_CP048711.1"/>
</dbReference>
<dbReference type="KEGG" id="kim:G3T16_12325"/>
<dbReference type="InterPro" id="IPR001107">
    <property type="entry name" value="Band_7"/>
</dbReference>
<keyword evidence="3" id="KW-0812">Transmembrane</keyword>
<proteinExistence type="inferred from homology"/>
<dbReference type="Proteomes" id="UP000477680">
    <property type="component" value="Chromosome"/>
</dbReference>
<evidence type="ECO:0000256" key="1">
    <source>
        <dbReference type="ARBA" id="ARBA00004167"/>
    </source>
</evidence>
<comment type="function">
    <text evidence="6">HflC and HflK could regulate a protease.</text>
</comment>
<dbReference type="Gene3D" id="3.30.479.30">
    <property type="entry name" value="Band 7 domain"/>
    <property type="match status" value="1"/>
</dbReference>
<evidence type="ECO:0000256" key="2">
    <source>
        <dbReference type="ARBA" id="ARBA00007862"/>
    </source>
</evidence>
<dbReference type="InterPro" id="IPR010200">
    <property type="entry name" value="HflC"/>
</dbReference>
<dbReference type="PIRSF" id="PIRSF005651">
    <property type="entry name" value="HflC"/>
    <property type="match status" value="1"/>
</dbReference>
<keyword evidence="8" id="KW-0378">Hydrolase</keyword>
<evidence type="ECO:0000256" key="5">
    <source>
        <dbReference type="ARBA" id="ARBA00023136"/>
    </source>
</evidence>
<keyword evidence="8" id="KW-0645">Protease</keyword>
<evidence type="ECO:0000313" key="9">
    <source>
        <dbReference type="Proteomes" id="UP000477680"/>
    </source>
</evidence>
<dbReference type="AlphaFoldDB" id="A0A6C0U2N5"/>